<reference evidence="7 8" key="2">
    <citation type="submission" date="2020-01" db="EMBL/GenBank/DDBJ databases">
        <title>Clostridiaceae sp. nov. isolated from the gut of human by culturomics.</title>
        <authorList>
            <person name="Chang Y."/>
        </authorList>
    </citation>
    <scope>NUCLEOTIDE SEQUENCE [LARGE SCALE GENOMIC DNA]</scope>
    <source>
        <strain evidence="7 8">DONG20-135</strain>
    </source>
</reference>
<keyword evidence="5 6" id="KW-0472">Membrane</keyword>
<dbReference type="InterPro" id="IPR001851">
    <property type="entry name" value="ABC_transp_permease"/>
</dbReference>
<sequence length="368" mass="38905">MVLRVNSKKDTLLISLLAVFIGILLGVVILIASGHSPMILFNALLRGTFGINLTMGTGLNLRYLGEFIVFSMPIILTGLSVGFAYRTGLFNIGAEGQVMVGGMASVVVAIMVPLPGVLHVIACVAAGALAGALWGFIPGLLKSKFNVHEVVVCIMLNYTGMYFSNWVVRALPGSTESKTAMIPASASLNSDFLSGLTGNSRLNWGILIVIASVLLYWFIIEKTSFGYSLRATGFNKEGARYAGLKVDRNIITSMMISGAFAGLAGTIVALGVFNQGRTLAAFENYGFDGIAVGLVGACNAIGIVLAGLLFGMLKVAQPIMQIAGVPKQIGEIISSSIVLFVAMQYGIKIIIGRIAKRRLEKKEGSVSQ</sequence>
<evidence type="ECO:0000256" key="3">
    <source>
        <dbReference type="ARBA" id="ARBA00022692"/>
    </source>
</evidence>
<dbReference type="Proteomes" id="UP000434036">
    <property type="component" value="Unassembled WGS sequence"/>
</dbReference>
<proteinExistence type="predicted"/>
<feature type="transmembrane region" description="Helical" evidence="6">
    <location>
        <begin position="118"/>
        <end position="137"/>
    </location>
</feature>
<reference evidence="7 8" key="1">
    <citation type="submission" date="2019-12" db="EMBL/GenBank/DDBJ databases">
        <authorList>
            <person name="Yang R."/>
        </authorList>
    </citation>
    <scope>NUCLEOTIDE SEQUENCE [LARGE SCALE GENOMIC DNA]</scope>
    <source>
        <strain evidence="7 8">DONG20-135</strain>
    </source>
</reference>
<keyword evidence="2" id="KW-1003">Cell membrane</keyword>
<name>A0A6N8U7N3_9FIRM</name>
<keyword evidence="3 6" id="KW-0812">Transmembrane</keyword>
<evidence type="ECO:0000256" key="4">
    <source>
        <dbReference type="ARBA" id="ARBA00022989"/>
    </source>
</evidence>
<evidence type="ECO:0000313" key="8">
    <source>
        <dbReference type="Proteomes" id="UP000434036"/>
    </source>
</evidence>
<keyword evidence="8" id="KW-1185">Reference proteome</keyword>
<feature type="transmembrane region" description="Helical" evidence="6">
    <location>
        <begin position="332"/>
        <end position="351"/>
    </location>
</feature>
<feature type="transmembrane region" description="Helical" evidence="6">
    <location>
        <begin position="92"/>
        <end position="112"/>
    </location>
</feature>
<accession>A0A6N8U7N3</accession>
<feature type="transmembrane region" description="Helical" evidence="6">
    <location>
        <begin position="285"/>
        <end position="312"/>
    </location>
</feature>
<evidence type="ECO:0000256" key="5">
    <source>
        <dbReference type="ARBA" id="ARBA00023136"/>
    </source>
</evidence>
<dbReference type="AlphaFoldDB" id="A0A6N8U7N3"/>
<dbReference type="PANTHER" id="PTHR47089:SF1">
    <property type="entry name" value="GUANOSINE ABC TRANSPORTER PERMEASE PROTEIN NUPP"/>
    <property type="match status" value="1"/>
</dbReference>
<feature type="transmembrane region" description="Helical" evidence="6">
    <location>
        <begin position="12"/>
        <end position="32"/>
    </location>
</feature>
<comment type="subcellular location">
    <subcellularLocation>
        <location evidence="1">Cell membrane</location>
        <topology evidence="1">Multi-pass membrane protein</topology>
    </subcellularLocation>
</comment>
<evidence type="ECO:0000256" key="1">
    <source>
        <dbReference type="ARBA" id="ARBA00004651"/>
    </source>
</evidence>
<comment type="caution">
    <text evidence="7">The sequence shown here is derived from an EMBL/GenBank/DDBJ whole genome shotgun (WGS) entry which is preliminary data.</text>
</comment>
<evidence type="ECO:0000313" key="7">
    <source>
        <dbReference type="EMBL" id="MXQ73871.1"/>
    </source>
</evidence>
<dbReference type="Pfam" id="PF02653">
    <property type="entry name" value="BPD_transp_2"/>
    <property type="match status" value="1"/>
</dbReference>
<feature type="transmembrane region" description="Helical" evidence="6">
    <location>
        <begin position="202"/>
        <end position="220"/>
    </location>
</feature>
<feature type="transmembrane region" description="Helical" evidence="6">
    <location>
        <begin position="67"/>
        <end position="85"/>
    </location>
</feature>
<evidence type="ECO:0000256" key="6">
    <source>
        <dbReference type="SAM" id="Phobius"/>
    </source>
</evidence>
<protein>
    <submittedName>
        <fullName evidence="7">ABC transporter permease</fullName>
    </submittedName>
</protein>
<dbReference type="GO" id="GO:0022857">
    <property type="term" value="F:transmembrane transporter activity"/>
    <property type="evidence" value="ECO:0007669"/>
    <property type="project" value="InterPro"/>
</dbReference>
<organism evidence="7 8">
    <name type="scientific">Copranaerobaculum intestinale</name>
    <dbReference type="NCBI Taxonomy" id="2692629"/>
    <lineage>
        <taxon>Bacteria</taxon>
        <taxon>Bacillati</taxon>
        <taxon>Bacillota</taxon>
        <taxon>Erysipelotrichia</taxon>
        <taxon>Erysipelotrichales</taxon>
        <taxon>Erysipelotrichaceae</taxon>
        <taxon>Copranaerobaculum</taxon>
    </lineage>
</organism>
<dbReference type="CDD" id="cd06580">
    <property type="entry name" value="TM_PBP1_transp_TpRbsC_like"/>
    <property type="match status" value="1"/>
</dbReference>
<dbReference type="PANTHER" id="PTHR47089">
    <property type="entry name" value="ABC TRANSPORTER, PERMEASE PROTEIN"/>
    <property type="match status" value="1"/>
</dbReference>
<evidence type="ECO:0000256" key="2">
    <source>
        <dbReference type="ARBA" id="ARBA00022475"/>
    </source>
</evidence>
<feature type="transmembrane region" description="Helical" evidence="6">
    <location>
        <begin position="250"/>
        <end position="273"/>
    </location>
</feature>
<keyword evidence="4 6" id="KW-1133">Transmembrane helix</keyword>
<dbReference type="EMBL" id="WUUQ01000002">
    <property type="protein sequence ID" value="MXQ73871.1"/>
    <property type="molecule type" value="Genomic_DNA"/>
</dbReference>
<dbReference type="GO" id="GO:0005886">
    <property type="term" value="C:plasma membrane"/>
    <property type="evidence" value="ECO:0007669"/>
    <property type="project" value="UniProtKB-SubCell"/>
</dbReference>
<gene>
    <name evidence="7" type="ORF">GSF08_07950</name>
</gene>